<dbReference type="KEGG" id="spun:BFF78_28805"/>
<protein>
    <recommendedName>
        <fullName evidence="3">Condensation domain-containing protein</fullName>
    </recommendedName>
</protein>
<proteinExistence type="predicted"/>
<organism evidence="1 2">
    <name type="scientific">Streptomyces fodineus</name>
    <dbReference type="NCBI Taxonomy" id="1904616"/>
    <lineage>
        <taxon>Bacteria</taxon>
        <taxon>Bacillati</taxon>
        <taxon>Actinomycetota</taxon>
        <taxon>Actinomycetes</taxon>
        <taxon>Kitasatosporales</taxon>
        <taxon>Streptomycetaceae</taxon>
        <taxon>Streptomyces</taxon>
    </lineage>
</organism>
<evidence type="ECO:0008006" key="3">
    <source>
        <dbReference type="Google" id="ProtNLM"/>
    </source>
</evidence>
<gene>
    <name evidence="1" type="ORF">BFF78_28805</name>
</gene>
<evidence type="ECO:0000313" key="2">
    <source>
        <dbReference type="Proteomes" id="UP000094960"/>
    </source>
</evidence>
<dbReference type="Proteomes" id="UP000094960">
    <property type="component" value="Chromosome"/>
</dbReference>
<accession>A0A1D7YP68</accession>
<dbReference type="AlphaFoldDB" id="A0A1D7YP68"/>
<name>A0A1D7YP68_9ACTN</name>
<dbReference type="RefSeq" id="WP_069783874.1">
    <property type="nucleotide sequence ID" value="NZ_CP017248.1"/>
</dbReference>
<dbReference type="EMBL" id="CP017248">
    <property type="protein sequence ID" value="AOR37385.1"/>
    <property type="molecule type" value="Genomic_DNA"/>
</dbReference>
<evidence type="ECO:0000313" key="1">
    <source>
        <dbReference type="EMBL" id="AOR37385.1"/>
    </source>
</evidence>
<keyword evidence="2" id="KW-1185">Reference proteome</keyword>
<sequence>MTASARETAPRRDLRPAAVAVRDIYSFLADLGLDCDVNPCTAFIGTVDAGQVEDPDAWQDFVRRLGLTQALTHLVDVAEEDVVVTLAPQPGPVDGGLDELAELVTAYHNTHPLRIDEAVHLAYWPHVNGEYVVFVKFSHLIVDLSDVVDLLRHIRAHLRGEISSARIGARYRRHEATVEQYARLPAADPTQVTRALGDLPVPGRKGIPTISASMEQWLPLREGVTFDELLSAVTAALLPAVGGGLVLQYPFSRWEFATKGGYFVEIKPLVVQAVSAAEYTPAYFAETRRFHESLGRFTMSDLTAFATAFTSGRMPRVVVSDTTFMRPEPTLWRWIPVRSARVFEDLKFLADRSWPGPPLLRMQYKRGFLSPRTAADVIDRLKQRIGASGGTLGPAD</sequence>
<reference evidence="2" key="1">
    <citation type="submission" date="2016-09" db="EMBL/GenBank/DDBJ databases">
        <title>Streptomyces puniciscabiei strain:TW1S1 Genome sequencing and assembly.</title>
        <authorList>
            <person name="Kim M.-K."/>
            <person name="Kim S.B."/>
        </authorList>
    </citation>
    <scope>NUCLEOTIDE SEQUENCE [LARGE SCALE GENOMIC DNA]</scope>
    <source>
        <strain evidence="2">TW1S1</strain>
    </source>
</reference>